<gene>
    <name evidence="2" type="ORF">MASH_00007</name>
</gene>
<name>A0A187NDQ6_MYCAV</name>
<organism evidence="2">
    <name type="scientific">Mycobacterium avium subsp. hominissuis</name>
    <dbReference type="NCBI Taxonomy" id="439334"/>
    <lineage>
        <taxon>Bacteria</taxon>
        <taxon>Bacillati</taxon>
        <taxon>Actinomycetota</taxon>
        <taxon>Actinomycetes</taxon>
        <taxon>Mycobacteriales</taxon>
        <taxon>Mycobacteriaceae</taxon>
        <taxon>Mycobacterium</taxon>
        <taxon>Mycobacterium avium complex (MAC)</taxon>
    </lineage>
</organism>
<feature type="region of interest" description="Disordered" evidence="1">
    <location>
        <begin position="1"/>
        <end position="123"/>
    </location>
</feature>
<geneLocation type="plasmid" evidence="2">
    <name>pMA100</name>
</geneLocation>
<feature type="compositionally biased region" description="Polar residues" evidence="1">
    <location>
        <begin position="51"/>
        <end position="65"/>
    </location>
</feature>
<accession>A0A187NDQ6</accession>
<keyword evidence="2" id="KW-0614">Plasmid</keyword>
<feature type="compositionally biased region" description="Polar residues" evidence="1">
    <location>
        <begin position="259"/>
        <end position="268"/>
    </location>
</feature>
<protein>
    <submittedName>
        <fullName evidence="2">Uncharacterized protein</fullName>
    </submittedName>
</protein>
<sequence>MSSNLGGIEQLHSRRARRARQAPQPRHPKLGAAASLDDQQRPAAHAAEPGTTEQTSMPPAAQPSSRPADPSPQAQVNPQAPPAAPATGPGESTVDGAAAAREDRPPTDEPAPMPQLDIDPADPTAQLVSPTVLSIPASIVKRFERARAHAPSHTALVLDALRAHAHELPDLIISRRPGPKPGDLFPFREAPGRTTQDTPLPVRIRPTKGELAVMKALTDWISATIAKQRPGTRETNRSEMVAAALDAFLPATPERRKQPTTTSSSLAQSEHPPV</sequence>
<proteinExistence type="predicted"/>
<evidence type="ECO:0000256" key="1">
    <source>
        <dbReference type="SAM" id="MobiDB-lite"/>
    </source>
</evidence>
<dbReference type="EMBL" id="KR997898">
    <property type="protein sequence ID" value="AKT73014.1"/>
    <property type="molecule type" value="Genomic_DNA"/>
</dbReference>
<reference evidence="2" key="1">
    <citation type="submission" date="2015-05" db="EMBL/GenBank/DDBJ databases">
        <authorList>
            <person name="Machado G.E."/>
            <person name="Matsumoto C.K."/>
            <person name="Rabello M.S."/>
            <person name="Almeida L.G.P."/>
            <person name="Leao S.C."/>
        </authorList>
    </citation>
    <scope>NUCLEOTIDE SEQUENCE</scope>
    <source>
        <strain evidence="2">88Br</strain>
        <plasmid evidence="2">pMA100</plasmid>
    </source>
</reference>
<evidence type="ECO:0000313" key="2">
    <source>
        <dbReference type="EMBL" id="AKT73014.1"/>
    </source>
</evidence>
<feature type="region of interest" description="Disordered" evidence="1">
    <location>
        <begin position="228"/>
        <end position="274"/>
    </location>
</feature>
<dbReference type="AlphaFoldDB" id="A0A187NDQ6"/>